<sequence length="207" mass="22105">MKKIFMLCLVASFLLAGCNQESSNDSPDTSTSKSITTESSANPSQNSSSAPQTSSSLDVSTNHSSTETTASTAQQTVDTVSSNEFGGYATFYFNGMNVPDSININTNTNQITFNADTHSEAIYTLTMQNLPAKTIRVFSANTNEIRTVKVSTTLTVGEQISGAINSNNQSGDLYLFHNKQGGLSLATPNYAGNVPEDQTDVMIEVLQ</sequence>
<accession>A0ABU3EYB5</accession>
<evidence type="ECO:0000256" key="2">
    <source>
        <dbReference type="SAM" id="SignalP"/>
    </source>
</evidence>
<comment type="caution">
    <text evidence="3">The sequence shown here is derived from an EMBL/GenBank/DDBJ whole genome shotgun (WGS) entry which is preliminary data.</text>
</comment>
<organism evidence="3 4">
    <name type="scientific">Enterococcus hulanensis</name>
    <dbReference type="NCBI Taxonomy" id="2559929"/>
    <lineage>
        <taxon>Bacteria</taxon>
        <taxon>Bacillati</taxon>
        <taxon>Bacillota</taxon>
        <taxon>Bacilli</taxon>
        <taxon>Lactobacillales</taxon>
        <taxon>Enterococcaceae</taxon>
        <taxon>Enterococcus</taxon>
    </lineage>
</organism>
<reference evidence="3 4" key="1">
    <citation type="submission" date="2023-03" db="EMBL/GenBank/DDBJ databases">
        <authorList>
            <person name="Shen W."/>
            <person name="Cai J."/>
        </authorList>
    </citation>
    <scope>NUCLEOTIDE SEQUENCE [LARGE SCALE GENOMIC DNA]</scope>
    <source>
        <strain evidence="3 4">D6-4</strain>
    </source>
</reference>
<dbReference type="EMBL" id="JARPYI010000004">
    <property type="protein sequence ID" value="MDT2599861.1"/>
    <property type="molecule type" value="Genomic_DNA"/>
</dbReference>
<gene>
    <name evidence="3" type="ORF">P7D85_08750</name>
</gene>
<dbReference type="Proteomes" id="UP001252875">
    <property type="component" value="Unassembled WGS sequence"/>
</dbReference>
<evidence type="ECO:0008006" key="5">
    <source>
        <dbReference type="Google" id="ProtNLM"/>
    </source>
</evidence>
<evidence type="ECO:0000256" key="1">
    <source>
        <dbReference type="SAM" id="MobiDB-lite"/>
    </source>
</evidence>
<keyword evidence="2" id="KW-0732">Signal</keyword>
<protein>
    <recommendedName>
        <fullName evidence="5">Lipoprotein</fullName>
    </recommendedName>
</protein>
<evidence type="ECO:0000313" key="3">
    <source>
        <dbReference type="EMBL" id="MDT2599861.1"/>
    </source>
</evidence>
<feature type="signal peptide" evidence="2">
    <location>
        <begin position="1"/>
        <end position="16"/>
    </location>
</feature>
<keyword evidence="4" id="KW-1185">Reference proteome</keyword>
<evidence type="ECO:0000313" key="4">
    <source>
        <dbReference type="Proteomes" id="UP001252875"/>
    </source>
</evidence>
<name>A0ABU3EYB5_9ENTE</name>
<feature type="chain" id="PRO_5047336957" description="Lipoprotein" evidence="2">
    <location>
        <begin position="17"/>
        <end position="207"/>
    </location>
</feature>
<dbReference type="RefSeq" id="WP_311822806.1">
    <property type="nucleotide sequence ID" value="NZ_JARPYF010000007.1"/>
</dbReference>
<proteinExistence type="predicted"/>
<feature type="compositionally biased region" description="Low complexity" evidence="1">
    <location>
        <begin position="29"/>
        <end position="76"/>
    </location>
</feature>
<feature type="region of interest" description="Disordered" evidence="1">
    <location>
        <begin position="20"/>
        <end position="77"/>
    </location>
</feature>
<dbReference type="PROSITE" id="PS51257">
    <property type="entry name" value="PROKAR_LIPOPROTEIN"/>
    <property type="match status" value="1"/>
</dbReference>